<evidence type="ECO:0000313" key="2">
    <source>
        <dbReference type="EMBL" id="ACV50148.1"/>
    </source>
</evidence>
<protein>
    <submittedName>
        <fullName evidence="2">Uncharacterized protein</fullName>
    </submittedName>
</protein>
<keyword evidence="3" id="KW-1185">Reference proteome</keyword>
<name>C9DG97_BPW14</name>
<evidence type="ECO:0000313" key="3">
    <source>
        <dbReference type="Proteomes" id="UP000008986"/>
    </source>
</evidence>
<reference evidence="3" key="1">
    <citation type="submission" date="2009-07" db="EMBL/GenBank/DDBJ databases">
        <authorList>
            <person name="Kropinski A.M."/>
            <person name="Villegas A."/>
            <person name="Lingohr E.J."/>
        </authorList>
    </citation>
    <scope>NUCLEOTIDE SEQUENCE [LARGE SCALE GENOMIC DNA]</scope>
</reference>
<sequence>MIITFHLITSAVATLVFCSLVGILVGGVYIALHKAQNLKQAMPGIALIVLSVFLAIASMDLYIEFKDWLRLQLDLPCYQLLRCL</sequence>
<feature type="transmembrane region" description="Helical" evidence="1">
    <location>
        <begin position="6"/>
        <end position="32"/>
    </location>
</feature>
<evidence type="ECO:0000256" key="1">
    <source>
        <dbReference type="SAM" id="Phobius"/>
    </source>
</evidence>
<dbReference type="EMBL" id="GQ357915">
    <property type="protein sequence ID" value="ACV50148.1"/>
    <property type="molecule type" value="Genomic_DNA"/>
</dbReference>
<keyword evidence="1" id="KW-0472">Membrane</keyword>
<dbReference type="Proteomes" id="UP000008986">
    <property type="component" value="Segment"/>
</dbReference>
<dbReference type="GeneID" id="8684074"/>
<accession>C9DG97</accession>
<dbReference type="RefSeq" id="YP_003358980.1">
    <property type="nucleotide sequence ID" value="NC_013697.1"/>
</dbReference>
<feature type="transmembrane region" description="Helical" evidence="1">
    <location>
        <begin position="44"/>
        <end position="63"/>
    </location>
</feature>
<organismHost>
    <name type="scientific">Delftia acidovorans</name>
    <name type="common">Pseudomonas acidovorans</name>
    <name type="synonym">Comamonas acidovorans</name>
    <dbReference type="NCBI Taxonomy" id="80866"/>
</organismHost>
<proteinExistence type="predicted"/>
<keyword evidence="1" id="KW-0812">Transmembrane</keyword>
<dbReference type="KEGG" id="vg:8684074"/>
<gene>
    <name evidence="2" type="primary">126</name>
</gene>
<organism evidence="2 3">
    <name type="scientific">Delftia phage PhiW-14</name>
    <name type="common">Deftia acidovorans bacteriophage phiW-14</name>
    <dbReference type="NCBI Taxonomy" id="665032"/>
    <lineage>
        <taxon>Viruses</taxon>
        <taxon>Duplodnaviria</taxon>
        <taxon>Heunggongvirae</taxon>
        <taxon>Uroviricota</taxon>
        <taxon>Caudoviricetes</taxon>
        <taxon>Ionavirus</taxon>
        <taxon>Ionavirus W14</taxon>
    </lineage>
</organism>
<keyword evidence="1" id="KW-1133">Transmembrane helix</keyword>